<evidence type="ECO:0000313" key="2">
    <source>
        <dbReference type="Proteomes" id="UP001162992"/>
    </source>
</evidence>
<evidence type="ECO:0000313" key="1">
    <source>
        <dbReference type="EMBL" id="KAJ7548907.1"/>
    </source>
</evidence>
<sequence>MYLSAERSIKRKRSDRLFGIHSLGDPGCPADYDGPFRTNIRAFLRDHAEFETYNVQGMPNWSIELENEKISAQITLAIIEESLENSPHPHCKHCRCMGWNHHPVSKRKYHFIIPSSELENIPFGLVGVTGAKVCPKCSDSIPPPIFNCMSCGEEAIQTSIFDLQSHILHGVLHCNGYGHLLSLNGREKGSKHASGRDLMDLWDRLCAMLRARKVSLEDTAKKRSLELRLIHSVAYGQCWFGRWGYKYGRGSFGISQQMYLKAVEAIRGMPLSVMVHHFDGVDKDVVAIVSMYQRISGHVLQTLGDMLRFMMELKARIPWYCSTKYISKDTKQEKGIAEMHFISSDTPCRWSAKRLDLATKVILEALKNCETKWMARQDVRDAARNYIGDTGLLDFVLKSLGNRVVGGQLVRRALNPITKVLEYCLEDVCSCDVTSNVIQNSKRISESVCELSRQDILRDIAYIYGQVLENYMSVRRNLKNVLAAIPTASRIILDTRHFVKDYRGELTRKRASSDWDMDDDEMLRVMCTVVLNGHDSHRPQRPNPPAELVVLPPHATVGDLKRAAQEAFQDTYSIMSSLIVDSVVELKSDNEDLLFGAIESESSVTLEVSCVNTSSKLRYEGGNDNWIVECVCGTNDDDGERMIACDLCEVWQHTRCHGMSDLDAIPVQFLCQRCGEAYSNFQIVI</sequence>
<reference evidence="2" key="1">
    <citation type="journal article" date="2024" name="Proc. Natl. Acad. Sci. U.S.A.">
        <title>Extraordinary preservation of gene collinearity over three hundred million years revealed in homosporous lycophytes.</title>
        <authorList>
            <person name="Li C."/>
            <person name="Wickell D."/>
            <person name="Kuo L.Y."/>
            <person name="Chen X."/>
            <person name="Nie B."/>
            <person name="Liao X."/>
            <person name="Peng D."/>
            <person name="Ji J."/>
            <person name="Jenkins J."/>
            <person name="Williams M."/>
            <person name="Shu S."/>
            <person name="Plott C."/>
            <person name="Barry K."/>
            <person name="Rajasekar S."/>
            <person name="Grimwood J."/>
            <person name="Han X."/>
            <person name="Sun S."/>
            <person name="Hou Z."/>
            <person name="He W."/>
            <person name="Dai G."/>
            <person name="Sun C."/>
            <person name="Schmutz J."/>
            <person name="Leebens-Mack J.H."/>
            <person name="Li F.W."/>
            <person name="Wang L."/>
        </authorList>
    </citation>
    <scope>NUCLEOTIDE SEQUENCE [LARGE SCALE GENOMIC DNA]</scope>
    <source>
        <strain evidence="2">cv. PW_Plant_1</strain>
    </source>
</reference>
<keyword evidence="2" id="KW-1185">Reference proteome</keyword>
<proteinExistence type="predicted"/>
<name>A0ACC2D3S4_DIPCM</name>
<dbReference type="Proteomes" id="UP001162992">
    <property type="component" value="Chromosome 7"/>
</dbReference>
<gene>
    <name evidence="1" type="ORF">O6H91_07G032400</name>
</gene>
<protein>
    <submittedName>
        <fullName evidence="1">Uncharacterized protein</fullName>
    </submittedName>
</protein>
<comment type="caution">
    <text evidence="1">The sequence shown here is derived from an EMBL/GenBank/DDBJ whole genome shotgun (WGS) entry which is preliminary data.</text>
</comment>
<organism evidence="1 2">
    <name type="scientific">Diphasiastrum complanatum</name>
    <name type="common">Issler's clubmoss</name>
    <name type="synonym">Lycopodium complanatum</name>
    <dbReference type="NCBI Taxonomy" id="34168"/>
    <lineage>
        <taxon>Eukaryota</taxon>
        <taxon>Viridiplantae</taxon>
        <taxon>Streptophyta</taxon>
        <taxon>Embryophyta</taxon>
        <taxon>Tracheophyta</taxon>
        <taxon>Lycopodiopsida</taxon>
        <taxon>Lycopodiales</taxon>
        <taxon>Lycopodiaceae</taxon>
        <taxon>Lycopodioideae</taxon>
        <taxon>Diphasiastrum</taxon>
    </lineage>
</organism>
<dbReference type="EMBL" id="CM055098">
    <property type="protein sequence ID" value="KAJ7548907.1"/>
    <property type="molecule type" value="Genomic_DNA"/>
</dbReference>
<accession>A0ACC2D3S4</accession>